<gene>
    <name evidence="2" type="ORF">ACFSUL_03165</name>
</gene>
<protein>
    <submittedName>
        <fullName evidence="2">DUF3870 domain-containing protein</fullName>
    </submittedName>
</protein>
<feature type="domain" description="DUF3870" evidence="1">
    <location>
        <begin position="12"/>
        <end position="103"/>
    </location>
</feature>
<keyword evidence="3" id="KW-1185">Reference proteome</keyword>
<dbReference type="EMBL" id="JBHUMF010000008">
    <property type="protein sequence ID" value="MFD2679746.1"/>
    <property type="molecule type" value="Genomic_DNA"/>
</dbReference>
<comment type="caution">
    <text evidence="2">The sequence shown here is derived from an EMBL/GenBank/DDBJ whole genome shotgun (WGS) entry which is preliminary data.</text>
</comment>
<accession>A0ABW5RN65</accession>
<name>A0ABW5RN65_9BACI</name>
<sequence>MGEEMLKKKVMLAGHAKLPQGMAASDIYQTLTVTLEVDFKYWVILDASCTLATGHAQNFLSQLLKGYSLLDGLDPILSTIENHYYGKAQSALVAAIKDAYKHYTQIKSNLNI</sequence>
<dbReference type="Pfam" id="PF12986">
    <property type="entry name" value="DUF3870"/>
    <property type="match status" value="1"/>
</dbReference>
<evidence type="ECO:0000313" key="3">
    <source>
        <dbReference type="Proteomes" id="UP001597506"/>
    </source>
</evidence>
<dbReference type="RefSeq" id="WP_377932630.1">
    <property type="nucleotide sequence ID" value="NZ_JBHUMF010000008.1"/>
</dbReference>
<dbReference type="InterPro" id="IPR024617">
    <property type="entry name" value="DUF3870"/>
</dbReference>
<proteinExistence type="predicted"/>
<evidence type="ECO:0000259" key="1">
    <source>
        <dbReference type="Pfam" id="PF12986"/>
    </source>
</evidence>
<dbReference type="Proteomes" id="UP001597506">
    <property type="component" value="Unassembled WGS sequence"/>
</dbReference>
<reference evidence="3" key="1">
    <citation type="journal article" date="2019" name="Int. J. Syst. Evol. Microbiol.">
        <title>The Global Catalogue of Microorganisms (GCM) 10K type strain sequencing project: providing services to taxonomists for standard genome sequencing and annotation.</title>
        <authorList>
            <consortium name="The Broad Institute Genomics Platform"/>
            <consortium name="The Broad Institute Genome Sequencing Center for Infectious Disease"/>
            <person name="Wu L."/>
            <person name="Ma J."/>
        </authorList>
    </citation>
    <scope>NUCLEOTIDE SEQUENCE [LARGE SCALE GENOMIC DNA]</scope>
    <source>
        <strain evidence="3">KCTC 3913</strain>
    </source>
</reference>
<organism evidence="2 3">
    <name type="scientific">Bacillus seohaeanensis</name>
    <dbReference type="NCBI Taxonomy" id="284580"/>
    <lineage>
        <taxon>Bacteria</taxon>
        <taxon>Bacillati</taxon>
        <taxon>Bacillota</taxon>
        <taxon>Bacilli</taxon>
        <taxon>Bacillales</taxon>
        <taxon>Bacillaceae</taxon>
        <taxon>Bacillus</taxon>
    </lineage>
</organism>
<evidence type="ECO:0000313" key="2">
    <source>
        <dbReference type="EMBL" id="MFD2679746.1"/>
    </source>
</evidence>